<proteinExistence type="predicted"/>
<accession>A0A543A6D1</accession>
<dbReference type="AlphaFoldDB" id="A0A543A6D1"/>
<name>A0A543A6D1_9ACTN</name>
<organism evidence="1 2">
    <name type="scientific">Nocardioides albertanoniae</name>
    <dbReference type="NCBI Taxonomy" id="1175486"/>
    <lineage>
        <taxon>Bacteria</taxon>
        <taxon>Bacillati</taxon>
        <taxon>Actinomycetota</taxon>
        <taxon>Actinomycetes</taxon>
        <taxon>Propionibacteriales</taxon>
        <taxon>Nocardioidaceae</taxon>
        <taxon>Nocardioides</taxon>
    </lineage>
</organism>
<evidence type="ECO:0000313" key="2">
    <source>
        <dbReference type="Proteomes" id="UP000320209"/>
    </source>
</evidence>
<gene>
    <name evidence="1" type="ORF">FB381_2033</name>
</gene>
<dbReference type="Proteomes" id="UP000320209">
    <property type="component" value="Unassembled WGS sequence"/>
</dbReference>
<dbReference type="EMBL" id="VFOV01000001">
    <property type="protein sequence ID" value="TQL68144.1"/>
    <property type="molecule type" value="Genomic_DNA"/>
</dbReference>
<keyword evidence="2" id="KW-1185">Reference proteome</keyword>
<comment type="caution">
    <text evidence="1">The sequence shown here is derived from an EMBL/GenBank/DDBJ whole genome shotgun (WGS) entry which is preliminary data.</text>
</comment>
<evidence type="ECO:0000313" key="1">
    <source>
        <dbReference type="EMBL" id="TQL68144.1"/>
    </source>
</evidence>
<sequence>MEQMRFTRRLGPDFPLETTLPFTAKMALDSNVTYRQLRELVHLGLIRRLIKGVYLATEMGDSLDLRVAALKLVVPEDGVVVDRHAGWLLGADMVLAPGEHLDLQPLSLFLPAGRGRLRNELAHSGERTFGDDDIVEIGGLQVTSALRTAWDLGRVRWPERAIAAIDQMHRLGEYEPSEFLDGIDRFRGQRYVTTLRAVGPLADGRAESPPESVLRIWSKEVRGLDLVPQLEVRRAGRFLGRLDLGNEHLKIGDEYDGVEWHSSPEQLAHDRIRRGEMIDDGWLIEVFTKHDTFARRADPGVRMRRLRDLAYLRLNDAEAA</sequence>
<protein>
    <submittedName>
        <fullName evidence="1">Uncharacterized protein</fullName>
    </submittedName>
</protein>
<reference evidence="1 2" key="1">
    <citation type="submission" date="2019-06" db="EMBL/GenBank/DDBJ databases">
        <title>Sequencing the genomes of 1000 actinobacteria strains.</title>
        <authorList>
            <person name="Klenk H.-P."/>
        </authorList>
    </citation>
    <scope>NUCLEOTIDE SEQUENCE [LARGE SCALE GENOMIC DNA]</scope>
    <source>
        <strain evidence="1 2">DSM 25218</strain>
    </source>
</reference>